<name>A0AA48IC37_9TREE</name>
<proteinExistence type="predicted"/>
<evidence type="ECO:0000313" key="2">
    <source>
        <dbReference type="Proteomes" id="UP001233271"/>
    </source>
</evidence>
<dbReference type="AlphaFoldDB" id="A0AA48IC37"/>
<organism evidence="1 2">
    <name type="scientific">Cutaneotrichosporon cavernicola</name>
    <dbReference type="NCBI Taxonomy" id="279322"/>
    <lineage>
        <taxon>Eukaryota</taxon>
        <taxon>Fungi</taxon>
        <taxon>Dikarya</taxon>
        <taxon>Basidiomycota</taxon>
        <taxon>Agaricomycotina</taxon>
        <taxon>Tremellomycetes</taxon>
        <taxon>Trichosporonales</taxon>
        <taxon>Trichosporonaceae</taxon>
        <taxon>Cutaneotrichosporon</taxon>
    </lineage>
</organism>
<gene>
    <name evidence="1" type="ORF">CcaverHIS019_0301470</name>
</gene>
<dbReference type="Proteomes" id="UP001233271">
    <property type="component" value="Chromosome 3"/>
</dbReference>
<dbReference type="EMBL" id="AP028214">
    <property type="protein sequence ID" value="BEI90077.1"/>
    <property type="molecule type" value="Genomic_DNA"/>
</dbReference>
<dbReference type="GeneID" id="85493948"/>
<dbReference type="RefSeq" id="XP_060455343.1">
    <property type="nucleotide sequence ID" value="XM_060598561.1"/>
</dbReference>
<evidence type="ECO:0000313" key="1">
    <source>
        <dbReference type="EMBL" id="BEI90077.1"/>
    </source>
</evidence>
<protein>
    <submittedName>
        <fullName evidence="1">Uncharacterized protein</fullName>
    </submittedName>
</protein>
<dbReference type="KEGG" id="ccac:CcaHIS019_0301470"/>
<sequence length="193" mass="20899">MGSFSKNDPGSCLQSKVKSITRCRFPTCNLAGGSHQTSRTSMSDCLDAGAKASRRKRPRSHFIAALVATNGCFSLALIPGDIHHHHRTRRPHDTRRLISARFQVNIANHGDMENDFTGDSVACTDASRTSDRLNPAKVQAAHNQLGLEACDSRVTAAVTSLAVNRTEEAECTLQQDEDETHLLDGMVDGVIAS</sequence>
<keyword evidence="2" id="KW-1185">Reference proteome</keyword>
<reference evidence="1" key="1">
    <citation type="journal article" date="2023" name="BMC Genomics">
        <title>Chromosome-level genome assemblies of Cutaneotrichosporon spp. (Trichosporonales, Basidiomycota) reveal imbalanced evolution between nucleotide sequences and chromosome synteny.</title>
        <authorList>
            <person name="Kobayashi Y."/>
            <person name="Kayamori A."/>
            <person name="Aoki K."/>
            <person name="Shiwa Y."/>
            <person name="Matsutani M."/>
            <person name="Fujita N."/>
            <person name="Sugita T."/>
            <person name="Iwasaki W."/>
            <person name="Tanaka N."/>
            <person name="Takashima M."/>
        </authorList>
    </citation>
    <scope>NUCLEOTIDE SEQUENCE</scope>
    <source>
        <strain evidence="1">HIS019</strain>
    </source>
</reference>
<accession>A0AA48IC37</accession>